<sequence length="64" mass="6876">MCGERRAPVGPGGPQYGHIDTTRNQAAPEVELALIAIDFRGPRRVHGLAGVGADGVRTERMTRH</sequence>
<dbReference type="AlphaFoldDB" id="A0A4Q2AS32"/>
<feature type="region of interest" description="Disordered" evidence="1">
    <location>
        <begin position="1"/>
        <end position="24"/>
    </location>
</feature>
<name>A0A4Q2AS32_9BURK</name>
<dbReference type="Proteomes" id="UP000289650">
    <property type="component" value="Unassembled WGS sequence"/>
</dbReference>
<evidence type="ECO:0000313" key="2">
    <source>
        <dbReference type="EMBL" id="RXV72638.1"/>
    </source>
</evidence>
<evidence type="ECO:0000313" key="3">
    <source>
        <dbReference type="Proteomes" id="UP000289650"/>
    </source>
</evidence>
<dbReference type="OrthoDB" id="9985493at2"/>
<comment type="caution">
    <text evidence="2">The sequence shown here is derived from an EMBL/GenBank/DDBJ whole genome shotgun (WGS) entry which is preliminary data.</text>
</comment>
<gene>
    <name evidence="2" type="ORF">D1006_10005</name>
</gene>
<protein>
    <submittedName>
        <fullName evidence="2">Uncharacterized protein</fullName>
    </submittedName>
</protein>
<accession>A0A4Q2AS32</accession>
<evidence type="ECO:0000256" key="1">
    <source>
        <dbReference type="SAM" id="MobiDB-lite"/>
    </source>
</evidence>
<organism evidence="2 3">
    <name type="scientific">Burkholderia stabilis</name>
    <dbReference type="NCBI Taxonomy" id="95485"/>
    <lineage>
        <taxon>Bacteria</taxon>
        <taxon>Pseudomonadati</taxon>
        <taxon>Pseudomonadota</taxon>
        <taxon>Betaproteobacteria</taxon>
        <taxon>Burkholderiales</taxon>
        <taxon>Burkholderiaceae</taxon>
        <taxon>Burkholderia</taxon>
        <taxon>Burkholderia cepacia complex</taxon>
    </lineage>
</organism>
<dbReference type="EMBL" id="QWEX01000001">
    <property type="protein sequence ID" value="RXV72638.1"/>
    <property type="molecule type" value="Genomic_DNA"/>
</dbReference>
<reference evidence="2 3" key="1">
    <citation type="submission" date="2018-08" db="EMBL/GenBank/DDBJ databases">
        <title>Mountain-cultivated ginseng endophyte, Burkholderia stabilis and its activity against ginseng root rot disease.</title>
        <authorList>
            <person name="Tapan Kumar M."/>
            <person name="Bae H."/>
            <person name="Shanmugam G."/>
            <person name="Jeon J."/>
        </authorList>
    </citation>
    <scope>NUCLEOTIDE SEQUENCE [LARGE SCALE GENOMIC DNA]</scope>
    <source>
        <strain evidence="2 3">EB159</strain>
    </source>
</reference>
<proteinExistence type="predicted"/>